<dbReference type="OrthoDB" id="1922282at2759"/>
<dbReference type="PANTHER" id="PTHR39394:SF1">
    <property type="entry name" value="DNAJ HOMOLOGUE SUBFAMILY C MEMBER 28 CONSERVED DOMAIN-CONTAINING PROTEIN"/>
    <property type="match status" value="1"/>
</dbReference>
<dbReference type="Pfam" id="PF09350">
    <property type="entry name" value="DJC28_CD"/>
    <property type="match status" value="1"/>
</dbReference>
<feature type="region of interest" description="Disordered" evidence="1">
    <location>
        <begin position="351"/>
        <end position="442"/>
    </location>
</feature>
<evidence type="ECO:0000313" key="3">
    <source>
        <dbReference type="EMBL" id="ERF69436.1"/>
    </source>
</evidence>
<reference evidence="4" key="1">
    <citation type="journal article" date="2014" name="BMC Genomics">
        <title>Genome characteristics reveal the impact of lichenization on lichen-forming fungus Endocarpon pusillum Hedwig (Verrucariales, Ascomycota).</title>
        <authorList>
            <person name="Wang Y.-Y."/>
            <person name="Liu B."/>
            <person name="Zhang X.-Y."/>
            <person name="Zhou Q.-M."/>
            <person name="Zhang T."/>
            <person name="Li H."/>
            <person name="Yu Y.-F."/>
            <person name="Zhang X.-L."/>
            <person name="Hao X.-Y."/>
            <person name="Wang M."/>
            <person name="Wang L."/>
            <person name="Wei J.-C."/>
        </authorList>
    </citation>
    <scope>NUCLEOTIDE SEQUENCE [LARGE SCALE GENOMIC DNA]</scope>
    <source>
        <strain evidence="4">Z07020 / HMAS-L-300199</strain>
    </source>
</reference>
<organism evidence="3 4">
    <name type="scientific">Endocarpon pusillum (strain Z07020 / HMAS-L-300199)</name>
    <name type="common">Lichen-forming fungus</name>
    <dbReference type="NCBI Taxonomy" id="1263415"/>
    <lineage>
        <taxon>Eukaryota</taxon>
        <taxon>Fungi</taxon>
        <taxon>Dikarya</taxon>
        <taxon>Ascomycota</taxon>
        <taxon>Pezizomycotina</taxon>
        <taxon>Eurotiomycetes</taxon>
        <taxon>Chaetothyriomycetidae</taxon>
        <taxon>Verrucariales</taxon>
        <taxon>Verrucariaceae</taxon>
        <taxon>Endocarpon</taxon>
    </lineage>
</organism>
<keyword evidence="4" id="KW-1185">Reference proteome</keyword>
<proteinExistence type="predicted"/>
<protein>
    <recommendedName>
        <fullName evidence="2">DnaJ homologue subfamily C member 28 conserved domain-containing protein</fullName>
    </recommendedName>
</protein>
<feature type="region of interest" description="Disordered" evidence="1">
    <location>
        <begin position="16"/>
        <end position="65"/>
    </location>
</feature>
<sequence>MRARCPAVALRTFTNAPPLASGHAPTTADRQDEHNAREKDMEEGAMSRRLAEMTADSIASGGPSAAKNVEAAGFSEELKKQLESRITDSAFRNQNRRAFAAAEMPSSAGKGTRDQATAQPWTGTESLHDSSLRMLDDSHKRLRGIRAPRVPQPTNLRPRPKKSTSTGERLANARDRTSIYAAALSNEMSEGERNQMRKELQERFSPGARPMPTTLQGLTSLANERIEDAIARGQFKNIPRGKGKNVERDYNASSPFLDTTEYFMNKIIQKQEIVPPWIERQQELVKNVASFRGRLRNDWKRHAARMIASKGGTLESQIRRAQAYALAEENANPLQTKVEELCKIDSQGNLSTVTVKETPPPPVAEEAQEEAPPAAAHHTISSTITITETPPEAAASSPSSSPPQTPHSFTTSSETHTAPPPQPTSTSPSPPRPILPMATPFRDPTWESAERAYHTLAIDTLNTLTRSYNLMAPSLAQKPYYSLTRELNRCYADVAPLLADEIRQRAQAPRVKVEVIGHSEGGVLERFGAKEGRWKGHLAERVRDEDLERKGYGFREFWRDLFGGARKERGTQVGD</sequence>
<dbReference type="Proteomes" id="UP000019373">
    <property type="component" value="Unassembled WGS sequence"/>
</dbReference>
<feature type="compositionally biased region" description="Basic and acidic residues" evidence="1">
    <location>
        <begin position="29"/>
        <end position="51"/>
    </location>
</feature>
<evidence type="ECO:0000256" key="1">
    <source>
        <dbReference type="SAM" id="MobiDB-lite"/>
    </source>
</evidence>
<dbReference type="AlphaFoldDB" id="U1GCK8"/>
<dbReference type="EMBL" id="KE721408">
    <property type="protein sequence ID" value="ERF69436.1"/>
    <property type="molecule type" value="Genomic_DNA"/>
</dbReference>
<feature type="compositionally biased region" description="Pro residues" evidence="1">
    <location>
        <begin position="418"/>
        <end position="434"/>
    </location>
</feature>
<evidence type="ECO:0000313" key="4">
    <source>
        <dbReference type="Proteomes" id="UP000019373"/>
    </source>
</evidence>
<feature type="compositionally biased region" description="Polar residues" evidence="1">
    <location>
        <begin position="114"/>
        <end position="125"/>
    </location>
</feature>
<feature type="compositionally biased region" description="Low complexity" evidence="1">
    <location>
        <begin position="370"/>
        <end position="399"/>
    </location>
</feature>
<name>U1GCK8_ENDPU</name>
<feature type="domain" description="DnaJ homologue subfamily C member 28 conserved" evidence="2">
    <location>
        <begin position="221"/>
        <end position="292"/>
    </location>
</feature>
<dbReference type="HOGENOM" id="CLU_019422_1_1_1"/>
<feature type="region of interest" description="Disordered" evidence="1">
    <location>
        <begin position="147"/>
        <end position="170"/>
    </location>
</feature>
<dbReference type="InterPro" id="IPR018961">
    <property type="entry name" value="DnaJ_homolog_subfam-C_membr-28"/>
</dbReference>
<feature type="region of interest" description="Disordered" evidence="1">
    <location>
        <begin position="102"/>
        <end position="131"/>
    </location>
</feature>
<evidence type="ECO:0000259" key="2">
    <source>
        <dbReference type="Pfam" id="PF09350"/>
    </source>
</evidence>
<dbReference type="RefSeq" id="XP_007804909.1">
    <property type="nucleotide sequence ID" value="XM_007806718.1"/>
</dbReference>
<dbReference type="GeneID" id="19242719"/>
<dbReference type="PANTHER" id="PTHR39394">
    <property type="entry name" value="YALI0E31793P"/>
    <property type="match status" value="1"/>
</dbReference>
<dbReference type="eggNOG" id="ENOG502RFG7">
    <property type="taxonomic scope" value="Eukaryota"/>
</dbReference>
<gene>
    <name evidence="3" type="ORF">EPUS_07840</name>
</gene>
<dbReference type="OMA" id="HNANSAF"/>
<accession>U1GCK8</accession>